<evidence type="ECO:0000313" key="4">
    <source>
        <dbReference type="Proteomes" id="UP000252357"/>
    </source>
</evidence>
<keyword evidence="1" id="KW-1133">Transmembrane helix</keyword>
<evidence type="ECO:0000256" key="1">
    <source>
        <dbReference type="SAM" id="Phobius"/>
    </source>
</evidence>
<evidence type="ECO:0000313" key="3">
    <source>
        <dbReference type="EMBL" id="RCS58583.1"/>
    </source>
</evidence>
<feature type="transmembrane region" description="Helical" evidence="1">
    <location>
        <begin position="21"/>
        <end position="43"/>
    </location>
</feature>
<dbReference type="RefSeq" id="WP_114402669.1">
    <property type="nucleotide sequence ID" value="NZ_QPGB01000002.1"/>
</dbReference>
<proteinExistence type="predicted"/>
<dbReference type="NCBIfam" id="TIGR03647">
    <property type="entry name" value="Na_symport_sm"/>
    <property type="match status" value="1"/>
</dbReference>
<sequence length="96" mass="11009">MTPSPNVDLKIEVDARYRRRVLLLTLSLLLSWFILTFVFAWFAEPLAQWQIFGLSGSFFMAAQGILCLYLLLIIIYAAAMHYLDKQPDRPNTPSAD</sequence>
<comment type="caution">
    <text evidence="3">The sequence shown here is derived from an EMBL/GenBank/DDBJ whole genome shotgun (WGS) entry which is preliminary data.</text>
</comment>
<reference evidence="3 4" key="1">
    <citation type="journal article" date="2018" name="Int. J. Syst. Evol. Microbiol.">
        <title>Parvibium lacunae gen. nov., sp. nov., a new member of the family Alcaligenaceae isolated from a freshwater pond.</title>
        <authorList>
            <person name="Chen W.M."/>
            <person name="Xie P.B."/>
            <person name="Hsu M.Y."/>
            <person name="Sheu S.Y."/>
        </authorList>
    </citation>
    <scope>NUCLEOTIDE SEQUENCE [LARGE SCALE GENOMIC DNA]</scope>
    <source>
        <strain evidence="3 4">KMB9</strain>
    </source>
</reference>
<gene>
    <name evidence="3" type="ORF">DU000_07195</name>
</gene>
<keyword evidence="4" id="KW-1185">Reference proteome</keyword>
<dbReference type="Proteomes" id="UP000252357">
    <property type="component" value="Unassembled WGS sequence"/>
</dbReference>
<organism evidence="3 4">
    <name type="scientific">Parvibium lacunae</name>
    <dbReference type="NCBI Taxonomy" id="1888893"/>
    <lineage>
        <taxon>Bacteria</taxon>
        <taxon>Pseudomonadati</taxon>
        <taxon>Pseudomonadota</taxon>
        <taxon>Betaproteobacteria</taxon>
        <taxon>Burkholderiales</taxon>
        <taxon>Alcaligenaceae</taxon>
        <taxon>Parvibium</taxon>
    </lineage>
</organism>
<dbReference type="Pfam" id="PF13937">
    <property type="entry name" value="DUF4212"/>
    <property type="match status" value="1"/>
</dbReference>
<name>A0A368L530_9BURK</name>
<keyword evidence="1" id="KW-0472">Membrane</keyword>
<dbReference type="InterPro" id="IPR019886">
    <property type="entry name" value="Na_symporter_ssu"/>
</dbReference>
<dbReference type="EMBL" id="QPGB01000002">
    <property type="protein sequence ID" value="RCS58583.1"/>
    <property type="molecule type" value="Genomic_DNA"/>
</dbReference>
<dbReference type="AlphaFoldDB" id="A0A368L530"/>
<feature type="domain" description="Sodium symporter small subunit" evidence="2">
    <location>
        <begin position="16"/>
        <end position="86"/>
    </location>
</feature>
<keyword evidence="1" id="KW-0812">Transmembrane</keyword>
<evidence type="ECO:0000259" key="2">
    <source>
        <dbReference type="Pfam" id="PF13937"/>
    </source>
</evidence>
<accession>A0A368L530</accession>
<feature type="transmembrane region" description="Helical" evidence="1">
    <location>
        <begin position="49"/>
        <end position="79"/>
    </location>
</feature>
<protein>
    <submittedName>
        <fullName evidence="3">DUF4212 domain-containing protein</fullName>
    </submittedName>
</protein>